<keyword evidence="1" id="KW-0732">Signal</keyword>
<reference evidence="3" key="1">
    <citation type="submission" date="2024-06" db="EMBL/GenBank/DDBJ databases">
        <title>Multi-omics analyses provide insights into the biosynthesis of the anticancer antibiotic pleurotin in Hohenbuehelia grisea.</title>
        <authorList>
            <person name="Weaver J.A."/>
            <person name="Alberti F."/>
        </authorList>
    </citation>
    <scope>NUCLEOTIDE SEQUENCE [LARGE SCALE GENOMIC DNA]</scope>
    <source>
        <strain evidence="3">T-177</strain>
    </source>
</reference>
<proteinExistence type="predicted"/>
<dbReference type="Proteomes" id="UP001556367">
    <property type="component" value="Unassembled WGS sequence"/>
</dbReference>
<evidence type="ECO:0000313" key="3">
    <source>
        <dbReference type="Proteomes" id="UP001556367"/>
    </source>
</evidence>
<gene>
    <name evidence="2" type="ORF">HGRIS_014034</name>
</gene>
<evidence type="ECO:0000256" key="1">
    <source>
        <dbReference type="SAM" id="SignalP"/>
    </source>
</evidence>
<organism evidence="2 3">
    <name type="scientific">Hohenbuehelia grisea</name>
    <dbReference type="NCBI Taxonomy" id="104357"/>
    <lineage>
        <taxon>Eukaryota</taxon>
        <taxon>Fungi</taxon>
        <taxon>Dikarya</taxon>
        <taxon>Basidiomycota</taxon>
        <taxon>Agaricomycotina</taxon>
        <taxon>Agaricomycetes</taxon>
        <taxon>Agaricomycetidae</taxon>
        <taxon>Agaricales</taxon>
        <taxon>Pleurotineae</taxon>
        <taxon>Pleurotaceae</taxon>
        <taxon>Hohenbuehelia</taxon>
    </lineage>
</organism>
<feature type="chain" id="PRO_5047168574" evidence="1">
    <location>
        <begin position="22"/>
        <end position="165"/>
    </location>
</feature>
<evidence type="ECO:0000313" key="2">
    <source>
        <dbReference type="EMBL" id="KAL0958703.1"/>
    </source>
</evidence>
<accession>A0ABR3JTT6</accession>
<feature type="signal peptide" evidence="1">
    <location>
        <begin position="1"/>
        <end position="21"/>
    </location>
</feature>
<protein>
    <submittedName>
        <fullName evidence="2">Uncharacterized protein</fullName>
    </submittedName>
</protein>
<dbReference type="PANTHER" id="PTHR35204">
    <property type="entry name" value="YALI0A21131P"/>
    <property type="match status" value="1"/>
</dbReference>
<name>A0ABR3JTT6_9AGAR</name>
<keyword evidence="3" id="KW-1185">Reference proteome</keyword>
<dbReference type="PANTHER" id="PTHR35204:SF1">
    <property type="entry name" value="ENTEROTOXIN"/>
    <property type="match status" value="1"/>
</dbReference>
<sequence>MRLAIPFVYLLATFTAAPARAKTPAQVPLLDAETYDNWDLDARPNPNSTGQFIFEGLASLMQHWSHTRYRNGHNLIPGTIPPNTLLYHGRVDQQLPDRPQWVAMDPEHSLRFCAQTCWQLTLVTTRELKVLYFDGSSGAKMRSGTMDTQDVVLWGEVKPEWAYRE</sequence>
<dbReference type="EMBL" id="JASNQZ010000003">
    <property type="protein sequence ID" value="KAL0958703.1"/>
    <property type="molecule type" value="Genomic_DNA"/>
</dbReference>
<comment type="caution">
    <text evidence="2">The sequence shown here is derived from an EMBL/GenBank/DDBJ whole genome shotgun (WGS) entry which is preliminary data.</text>
</comment>
<dbReference type="InterPro" id="IPR038921">
    <property type="entry name" value="YOR389W-like"/>
</dbReference>